<name>A0ABN6D8V5_9BURK</name>
<evidence type="ECO:0000313" key="1">
    <source>
        <dbReference type="EMBL" id="BCO28457.1"/>
    </source>
</evidence>
<dbReference type="EMBL" id="AP024238">
    <property type="protein sequence ID" value="BCO28457.1"/>
    <property type="molecule type" value="Genomic_DNA"/>
</dbReference>
<sequence>MNNAQRKIFQAPMPTISARHVDQHSPRRQEAENFIKRIFADRYNAKVTSFTPNLMVLEQRGAIVAAAGWRSAKDSTLFLERYLDTPIEHAMAHLAPSPISRDRIVEVGHLAAQRPGSSIFLFRAMANYLHAEGFEWVASTATQELVGIFSKLGLPPLALAAANPERLNGQASNWGSYYDTQPIVAAGRIKAALQRMNAQA</sequence>
<dbReference type="InterPro" id="IPR016181">
    <property type="entry name" value="Acyl_CoA_acyltransferase"/>
</dbReference>
<dbReference type="InterPro" id="IPR022050">
    <property type="entry name" value="T_hemolysin"/>
</dbReference>
<protein>
    <recommendedName>
        <fullName evidence="3">Thermostable hemolysin</fullName>
    </recommendedName>
</protein>
<evidence type="ECO:0008006" key="3">
    <source>
        <dbReference type="Google" id="ProtNLM"/>
    </source>
</evidence>
<dbReference type="Proteomes" id="UP000824366">
    <property type="component" value="Chromosome"/>
</dbReference>
<gene>
    <name evidence="1" type="ORF">MIZ03_3363</name>
</gene>
<proteinExistence type="predicted"/>
<dbReference type="RefSeq" id="WP_223904410.1">
    <property type="nucleotide sequence ID" value="NZ_AP024238.1"/>
</dbReference>
<keyword evidence="2" id="KW-1185">Reference proteome</keyword>
<dbReference type="Pfam" id="PF12261">
    <property type="entry name" value="T_hemolysin"/>
    <property type="match status" value="1"/>
</dbReference>
<accession>A0ABN6D8V5</accession>
<evidence type="ECO:0000313" key="2">
    <source>
        <dbReference type="Proteomes" id="UP000824366"/>
    </source>
</evidence>
<organism evidence="1 2">
    <name type="scientific">Rhodoferax lithotrophicus</name>
    <dbReference type="NCBI Taxonomy" id="2798804"/>
    <lineage>
        <taxon>Bacteria</taxon>
        <taxon>Pseudomonadati</taxon>
        <taxon>Pseudomonadota</taxon>
        <taxon>Betaproteobacteria</taxon>
        <taxon>Burkholderiales</taxon>
        <taxon>Comamonadaceae</taxon>
        <taxon>Rhodoferax</taxon>
    </lineage>
</organism>
<reference evidence="1 2" key="1">
    <citation type="journal article" date="2021" name="Microbiol. Spectr.">
        <title>A Single Bacterium Capable of Oxidation and Reduction of Iron at Circumneutral pH.</title>
        <authorList>
            <person name="Kato S."/>
            <person name="Ohkuma M."/>
        </authorList>
    </citation>
    <scope>NUCLEOTIDE SEQUENCE [LARGE SCALE GENOMIC DNA]</scope>
    <source>
        <strain evidence="1 2">MIZ03</strain>
    </source>
</reference>
<dbReference type="SUPFAM" id="SSF55729">
    <property type="entry name" value="Acyl-CoA N-acyltransferases (Nat)"/>
    <property type="match status" value="1"/>
</dbReference>